<name>A0AAD5RDS7_PARTN</name>
<dbReference type="AlphaFoldDB" id="A0AAD5RDS7"/>
<gene>
    <name evidence="1" type="ORF">KIN20_037135</name>
</gene>
<keyword evidence="2" id="KW-1185">Reference proteome</keyword>
<organism evidence="1 2">
    <name type="scientific">Parelaphostrongylus tenuis</name>
    <name type="common">Meningeal worm</name>
    <dbReference type="NCBI Taxonomy" id="148309"/>
    <lineage>
        <taxon>Eukaryota</taxon>
        <taxon>Metazoa</taxon>
        <taxon>Ecdysozoa</taxon>
        <taxon>Nematoda</taxon>
        <taxon>Chromadorea</taxon>
        <taxon>Rhabditida</taxon>
        <taxon>Rhabditina</taxon>
        <taxon>Rhabditomorpha</taxon>
        <taxon>Strongyloidea</taxon>
        <taxon>Metastrongylidae</taxon>
        <taxon>Parelaphostrongylus</taxon>
    </lineage>
</organism>
<dbReference type="Proteomes" id="UP001196413">
    <property type="component" value="Unassembled WGS sequence"/>
</dbReference>
<sequence>MLNLVSSHLVTSSITFQCTSVHSIPSKDHPISSSLTTANLNSSGAEVNDLQNASSQLNIRSSGHSVGTGDRPYSATLSTAKLCSCGAKLDNLRNASSQHNTCSSVYDVEDENSSIFFTVVHSKLAAQVLTASHPSIIHTLRRWSTANLHSSVANLDHQLECSTVQATKAKTSSCSTQLSTASLHTSDGDINHSSHAFSLHKAFSSGHSIRSKDTQNSSRLSTANLCSSGGELDNKHSASSQQNICSNDQTLDPKITRIVTASHPKIIHTLQDCRQRTFIVVALNWSNRATRLRSITFARVFTASKSKLRHVRQDCPQRACLLPMLKWTTIFIAQVFTAFHPKTI</sequence>
<accession>A0AAD5RDS7</accession>
<protein>
    <submittedName>
        <fullName evidence="1">Uncharacterized protein</fullName>
    </submittedName>
</protein>
<dbReference type="EMBL" id="JAHQIW010007459">
    <property type="protein sequence ID" value="KAJ1374447.1"/>
    <property type="molecule type" value="Genomic_DNA"/>
</dbReference>
<evidence type="ECO:0000313" key="2">
    <source>
        <dbReference type="Proteomes" id="UP001196413"/>
    </source>
</evidence>
<comment type="caution">
    <text evidence="1">The sequence shown here is derived from an EMBL/GenBank/DDBJ whole genome shotgun (WGS) entry which is preliminary data.</text>
</comment>
<reference evidence="1" key="1">
    <citation type="submission" date="2021-06" db="EMBL/GenBank/DDBJ databases">
        <title>Parelaphostrongylus tenuis whole genome reference sequence.</title>
        <authorList>
            <person name="Garwood T.J."/>
            <person name="Larsen P.A."/>
            <person name="Fountain-Jones N.M."/>
            <person name="Garbe J.R."/>
            <person name="Macchietto M.G."/>
            <person name="Kania S.A."/>
            <person name="Gerhold R.W."/>
            <person name="Richards J.E."/>
            <person name="Wolf T.M."/>
        </authorList>
    </citation>
    <scope>NUCLEOTIDE SEQUENCE</scope>
    <source>
        <strain evidence="1">MNPRO001-30</strain>
        <tissue evidence="1">Meninges</tissue>
    </source>
</reference>
<evidence type="ECO:0000313" key="1">
    <source>
        <dbReference type="EMBL" id="KAJ1374447.1"/>
    </source>
</evidence>
<proteinExistence type="predicted"/>